<dbReference type="STRING" id="3827.A0A3Q7YCU8"/>
<organism evidence="2 3">
    <name type="scientific">Cicer arietinum</name>
    <name type="common">Chickpea</name>
    <name type="synonym">Garbanzo</name>
    <dbReference type="NCBI Taxonomy" id="3827"/>
    <lineage>
        <taxon>Eukaryota</taxon>
        <taxon>Viridiplantae</taxon>
        <taxon>Streptophyta</taxon>
        <taxon>Embryophyta</taxon>
        <taxon>Tracheophyta</taxon>
        <taxon>Spermatophyta</taxon>
        <taxon>Magnoliopsida</taxon>
        <taxon>eudicotyledons</taxon>
        <taxon>Gunneridae</taxon>
        <taxon>Pentapetalae</taxon>
        <taxon>rosids</taxon>
        <taxon>fabids</taxon>
        <taxon>Fabales</taxon>
        <taxon>Fabaceae</taxon>
        <taxon>Papilionoideae</taxon>
        <taxon>50 kb inversion clade</taxon>
        <taxon>NPAAA clade</taxon>
        <taxon>Hologalegina</taxon>
        <taxon>IRL clade</taxon>
        <taxon>Cicereae</taxon>
        <taxon>Cicer</taxon>
    </lineage>
</organism>
<reference evidence="3" key="2">
    <citation type="submission" date="2025-08" db="UniProtKB">
        <authorList>
            <consortium name="RefSeq"/>
        </authorList>
    </citation>
    <scope>IDENTIFICATION</scope>
    <source>
        <tissue evidence="3">Etiolated seedlings</tissue>
    </source>
</reference>
<dbReference type="InterPro" id="IPR018848">
    <property type="entry name" value="WIYLD_domain"/>
</dbReference>
<protein>
    <submittedName>
        <fullName evidence="3">Uncharacterized protein LOC101498341 isoform X1</fullName>
    </submittedName>
</protein>
<feature type="domain" description="WIYLD" evidence="1">
    <location>
        <begin position="10"/>
        <end position="71"/>
    </location>
</feature>
<dbReference type="Pfam" id="PF10440">
    <property type="entry name" value="WIYLD"/>
    <property type="match status" value="1"/>
</dbReference>
<keyword evidence="2" id="KW-1185">Reference proteome</keyword>
<accession>A0A3Q7YCU8</accession>
<dbReference type="GeneID" id="101498341"/>
<dbReference type="InterPro" id="IPR043017">
    <property type="entry name" value="WIYLD_dom_sf"/>
</dbReference>
<dbReference type="PaxDb" id="3827-XP_004490970.1"/>
<sequence length="265" mass="30013">MAPKRRQHKKKVGNMRMDAALDAMRQLGFEEKLVRGTIKELLDVYEGTQGWPFIEEGSYKLLIETILCKQQTCVQKMEGYLQGGVGETSSAATSTTGITEVGSSVLVAQDSVLHGTHDLDSASQTNDHHDYVPIANLEVETNIKVTNVSTERCEDGRDIGMESKNEQKPMDNVKESNYKTFVSNVETNVMKSSMIESSKRSEKLPSNRRRRYHGWISSDDNNVDFLYFPRPPLPEHIEKLIGKSEATQIPRRKSRWDEKPDVCEC</sequence>
<dbReference type="AlphaFoldDB" id="A0A3Q7YCU8"/>
<evidence type="ECO:0000313" key="2">
    <source>
        <dbReference type="Proteomes" id="UP000087171"/>
    </source>
</evidence>
<reference evidence="2" key="1">
    <citation type="journal article" date="2013" name="Nat. Biotechnol.">
        <title>Draft genome sequence of chickpea (Cicer arietinum) provides a resource for trait improvement.</title>
        <authorList>
            <person name="Varshney R.K."/>
            <person name="Song C."/>
            <person name="Saxena R.K."/>
            <person name="Azam S."/>
            <person name="Yu S."/>
            <person name="Sharpe A.G."/>
            <person name="Cannon S."/>
            <person name="Baek J."/>
            <person name="Rosen B.D."/>
            <person name="Tar'an B."/>
            <person name="Millan T."/>
            <person name="Zhang X."/>
            <person name="Ramsay L.D."/>
            <person name="Iwata A."/>
            <person name="Wang Y."/>
            <person name="Nelson W."/>
            <person name="Farmer A.D."/>
            <person name="Gaur P.M."/>
            <person name="Soderlund C."/>
            <person name="Penmetsa R.V."/>
            <person name="Xu C."/>
            <person name="Bharti A.K."/>
            <person name="He W."/>
            <person name="Winter P."/>
            <person name="Zhao S."/>
            <person name="Hane J.K."/>
            <person name="Carrasquilla-Garcia N."/>
            <person name="Condie J.A."/>
            <person name="Upadhyaya H.D."/>
            <person name="Luo M.C."/>
            <person name="Thudi M."/>
            <person name="Gowda C.L."/>
            <person name="Singh N.P."/>
            <person name="Lichtenzveig J."/>
            <person name="Gali K.K."/>
            <person name="Rubio J."/>
            <person name="Nadarajan N."/>
            <person name="Dolezel J."/>
            <person name="Bansal K.C."/>
            <person name="Xu X."/>
            <person name="Edwards D."/>
            <person name="Zhang G."/>
            <person name="Kahl G."/>
            <person name="Gil J."/>
            <person name="Singh K.B."/>
            <person name="Datta S.K."/>
            <person name="Jackson S.A."/>
            <person name="Wang J."/>
            <person name="Cook D.R."/>
        </authorList>
    </citation>
    <scope>NUCLEOTIDE SEQUENCE [LARGE SCALE GENOMIC DNA]</scope>
    <source>
        <strain evidence="2">cv. CDC Frontier</strain>
    </source>
</reference>
<dbReference type="PANTHER" id="PTHR34271:SF1">
    <property type="entry name" value="NUCLEOLAR HISTONE METHYLTRANSFERASE-RELATED PROTEIN"/>
    <property type="match status" value="1"/>
</dbReference>
<dbReference type="Proteomes" id="UP000087171">
    <property type="component" value="Chromosome Ca2"/>
</dbReference>
<proteinExistence type="predicted"/>
<dbReference type="RefSeq" id="XP_027187750.1">
    <property type="nucleotide sequence ID" value="XM_027331949.1"/>
</dbReference>
<dbReference type="PANTHER" id="PTHR34271">
    <property type="entry name" value="NUCLEOLAR HISTONE METHYLTRANSFERASE-RELATED PROTEIN"/>
    <property type="match status" value="1"/>
</dbReference>
<dbReference type="OrthoDB" id="1898570at2759"/>
<evidence type="ECO:0000259" key="1">
    <source>
        <dbReference type="Pfam" id="PF10440"/>
    </source>
</evidence>
<gene>
    <name evidence="3" type="primary">LOC101498341</name>
</gene>
<name>A0A3Q7YCU8_CICAR</name>
<dbReference type="Gene3D" id="1.10.8.850">
    <property type="entry name" value="Histone-lysine N methyltransferase , C-terminal domain-like"/>
    <property type="match status" value="1"/>
</dbReference>
<evidence type="ECO:0000313" key="3">
    <source>
        <dbReference type="RefSeq" id="XP_027187750.1"/>
    </source>
</evidence>